<feature type="domain" description="Nudix hydrolase" evidence="1">
    <location>
        <begin position="11"/>
        <end position="144"/>
    </location>
</feature>
<dbReference type="Pfam" id="PF21906">
    <property type="entry name" value="WHD_NrtR"/>
    <property type="match status" value="1"/>
</dbReference>
<name>A0A1G4G7N4_9BACT</name>
<gene>
    <name evidence="2" type="ORF">ING2E5A_1735</name>
</gene>
<dbReference type="InterPro" id="IPR015797">
    <property type="entry name" value="NUDIX_hydrolase-like_dom_sf"/>
</dbReference>
<evidence type="ECO:0000313" key="2">
    <source>
        <dbReference type="EMBL" id="SCM58269.1"/>
    </source>
</evidence>
<dbReference type="Gene3D" id="1.10.10.10">
    <property type="entry name" value="Winged helix-like DNA-binding domain superfamily/Winged helix DNA-binding domain"/>
    <property type="match status" value="1"/>
</dbReference>
<dbReference type="InterPro" id="IPR000086">
    <property type="entry name" value="NUDIX_hydrolase_dom"/>
</dbReference>
<dbReference type="InterPro" id="IPR054105">
    <property type="entry name" value="WHD_NrtR"/>
</dbReference>
<organism evidence="2 3">
    <name type="scientific">Petrimonas mucosa</name>
    <dbReference type="NCBI Taxonomy" id="1642646"/>
    <lineage>
        <taxon>Bacteria</taxon>
        <taxon>Pseudomonadati</taxon>
        <taxon>Bacteroidota</taxon>
        <taxon>Bacteroidia</taxon>
        <taxon>Bacteroidales</taxon>
        <taxon>Dysgonomonadaceae</taxon>
        <taxon>Petrimonas</taxon>
    </lineage>
</organism>
<dbReference type="RefSeq" id="WP_071137006.1">
    <property type="nucleotide sequence ID" value="NZ_JAQVII010000003.1"/>
</dbReference>
<dbReference type="Proteomes" id="UP000178485">
    <property type="component" value="Chromosome i"/>
</dbReference>
<proteinExistence type="predicted"/>
<accession>A0A1G4G7N4</accession>
<protein>
    <recommendedName>
        <fullName evidence="1">Nudix hydrolase domain-containing protein</fullName>
    </recommendedName>
</protein>
<dbReference type="STRING" id="1642646.ING2E5A_1735"/>
<dbReference type="AlphaFoldDB" id="A0A1G4G7N4"/>
<sequence length="230" mass="26771">MPAGFYPHDAKFLVAVDCIIFGFKNQELSILLTRRPVEPNKGEWSLMGGFMDENESLDKAAEKVLFRYTRQKGIYMEQVGAYGEVERDPGDRVVSVAYYALVRLEEFDTTLASAFDAKWVNIHQLPRLVFDHNRMVDDALQLLRFKVSLQPIIFEFFEGKFTLPSLQDLWEAIYQMPVDKRNFRKKIAAMGILDRLEIKDKSSSKRGAFYYTFNRQKYDEFIASGNRFSL</sequence>
<dbReference type="CDD" id="cd18873">
    <property type="entry name" value="NUDIX_NadM_like"/>
    <property type="match status" value="1"/>
</dbReference>
<evidence type="ECO:0000313" key="3">
    <source>
        <dbReference type="Proteomes" id="UP000178485"/>
    </source>
</evidence>
<dbReference type="SUPFAM" id="SSF46785">
    <property type="entry name" value="Winged helix' DNA-binding domain"/>
    <property type="match status" value="1"/>
</dbReference>
<dbReference type="Gene3D" id="3.90.79.10">
    <property type="entry name" value="Nucleoside Triphosphate Pyrophosphohydrolase"/>
    <property type="match status" value="1"/>
</dbReference>
<dbReference type="KEGG" id="pmuc:ING2E5A_1735"/>
<dbReference type="SUPFAM" id="SSF55811">
    <property type="entry name" value="Nudix"/>
    <property type="match status" value="1"/>
</dbReference>
<dbReference type="InterPro" id="IPR036388">
    <property type="entry name" value="WH-like_DNA-bd_sf"/>
</dbReference>
<dbReference type="PROSITE" id="PS51462">
    <property type="entry name" value="NUDIX"/>
    <property type="match status" value="1"/>
</dbReference>
<dbReference type="Pfam" id="PF00293">
    <property type="entry name" value="NUDIX"/>
    <property type="match status" value="1"/>
</dbReference>
<keyword evidence="3" id="KW-1185">Reference proteome</keyword>
<dbReference type="PANTHER" id="PTHR43736:SF4">
    <property type="entry name" value="SLR1690 PROTEIN"/>
    <property type="match status" value="1"/>
</dbReference>
<dbReference type="InterPro" id="IPR036390">
    <property type="entry name" value="WH_DNA-bd_sf"/>
</dbReference>
<reference evidence="2 3" key="1">
    <citation type="submission" date="2016-08" db="EMBL/GenBank/DDBJ databases">
        <authorList>
            <person name="Seilhamer J.J."/>
        </authorList>
    </citation>
    <scope>NUCLEOTIDE SEQUENCE [LARGE SCALE GENOMIC DNA]</scope>
    <source>
        <strain evidence="2">ING2-E5A</strain>
    </source>
</reference>
<evidence type="ECO:0000259" key="1">
    <source>
        <dbReference type="PROSITE" id="PS51462"/>
    </source>
</evidence>
<dbReference type="PANTHER" id="PTHR43736">
    <property type="entry name" value="ADP-RIBOSE PYROPHOSPHATASE"/>
    <property type="match status" value="1"/>
</dbReference>
<dbReference type="EMBL" id="LT608328">
    <property type="protein sequence ID" value="SCM58269.1"/>
    <property type="molecule type" value="Genomic_DNA"/>
</dbReference>